<comment type="caution">
    <text evidence="1">The sequence shown here is derived from an EMBL/GenBank/DDBJ whole genome shotgun (WGS) entry which is preliminary data.</text>
</comment>
<organism evidence="1 2">
    <name type="scientific">Cucurbita argyrosperma subsp. sororia</name>
    <dbReference type="NCBI Taxonomy" id="37648"/>
    <lineage>
        <taxon>Eukaryota</taxon>
        <taxon>Viridiplantae</taxon>
        <taxon>Streptophyta</taxon>
        <taxon>Embryophyta</taxon>
        <taxon>Tracheophyta</taxon>
        <taxon>Spermatophyta</taxon>
        <taxon>Magnoliopsida</taxon>
        <taxon>eudicotyledons</taxon>
        <taxon>Gunneridae</taxon>
        <taxon>Pentapetalae</taxon>
        <taxon>rosids</taxon>
        <taxon>fabids</taxon>
        <taxon>Cucurbitales</taxon>
        <taxon>Cucurbitaceae</taxon>
        <taxon>Cucurbiteae</taxon>
        <taxon>Cucurbita</taxon>
    </lineage>
</organism>
<dbReference type="Proteomes" id="UP000685013">
    <property type="component" value="Chromosome 5"/>
</dbReference>
<sequence length="99" mass="11595">MTLYNLARVSGRRRSGNGGKVTKIAIPVERRPRLALLMELEFRLVPPLASRPSQPSDRRRPRLVRHDRLRIRRLSLHDRLLLRLLRLQLIIRTHLPAGD</sequence>
<keyword evidence="2" id="KW-1185">Reference proteome</keyword>
<proteinExistence type="predicted"/>
<evidence type="ECO:0000313" key="2">
    <source>
        <dbReference type="Proteomes" id="UP000685013"/>
    </source>
</evidence>
<name>A0AAV6NKW8_9ROSI</name>
<evidence type="ECO:0000313" key="1">
    <source>
        <dbReference type="EMBL" id="KAG6599176.1"/>
    </source>
</evidence>
<protein>
    <submittedName>
        <fullName evidence="1">Uncharacterized protein</fullName>
    </submittedName>
</protein>
<accession>A0AAV6NKW8</accession>
<gene>
    <name evidence="1" type="ORF">SDJN03_08954</name>
</gene>
<dbReference type="EMBL" id="JAGKQH010000005">
    <property type="protein sequence ID" value="KAG6599176.1"/>
    <property type="molecule type" value="Genomic_DNA"/>
</dbReference>
<dbReference type="AlphaFoldDB" id="A0AAV6NKW8"/>
<feature type="non-terminal residue" evidence="1">
    <location>
        <position position="1"/>
    </location>
</feature>
<reference evidence="1 2" key="1">
    <citation type="journal article" date="2021" name="Hortic Res">
        <title>The domestication of Cucurbita argyrosperma as revealed by the genome of its wild relative.</title>
        <authorList>
            <person name="Barrera-Redondo J."/>
            <person name="Sanchez-de la Vega G."/>
            <person name="Aguirre-Liguori J.A."/>
            <person name="Castellanos-Morales G."/>
            <person name="Gutierrez-Guerrero Y.T."/>
            <person name="Aguirre-Dugua X."/>
            <person name="Aguirre-Planter E."/>
            <person name="Tenaillon M.I."/>
            <person name="Lira-Saade R."/>
            <person name="Eguiarte L.E."/>
        </authorList>
    </citation>
    <scope>NUCLEOTIDE SEQUENCE [LARGE SCALE GENOMIC DNA]</scope>
    <source>
        <strain evidence="1">JBR-2021</strain>
    </source>
</reference>